<dbReference type="InterPro" id="IPR001466">
    <property type="entry name" value="Beta-lactam-related"/>
</dbReference>
<proteinExistence type="predicted"/>
<reference evidence="2" key="1">
    <citation type="submission" date="2022-07" db="EMBL/GenBank/DDBJ databases">
        <title>Complete Genome Sequence of the Radioresistant Bacterium Deinococcus aetherius ST0316, Isolated from the Air Dust collected in Lower Stratosphere above Japan.</title>
        <authorList>
            <person name="Satoh K."/>
            <person name="Hagiwara K."/>
            <person name="Katsumata K."/>
            <person name="Kubo A."/>
            <person name="Yokobori S."/>
            <person name="Yamagishi A."/>
            <person name="Oono Y."/>
            <person name="Narumi I."/>
        </authorList>
    </citation>
    <scope>NUCLEOTIDE SEQUENCE</scope>
    <source>
        <strain evidence="2">ST0316</strain>
    </source>
</reference>
<dbReference type="PANTHER" id="PTHR43283">
    <property type="entry name" value="BETA-LACTAMASE-RELATED"/>
    <property type="match status" value="1"/>
</dbReference>
<dbReference type="PANTHER" id="PTHR43283:SF3">
    <property type="entry name" value="BETA-LACTAMASE FAMILY PROTEIN (AFU_ORTHOLOGUE AFUA_5G07500)"/>
    <property type="match status" value="1"/>
</dbReference>
<dbReference type="Gene3D" id="3.40.710.10">
    <property type="entry name" value="DD-peptidase/beta-lactamase superfamily"/>
    <property type="match status" value="1"/>
</dbReference>
<sequence>MFRRDPLRQALREVGEVLGADAGRALPLVRLALRRGGVIGAARGGRAVVVGLGGVPREGVFELASVTKPFTAALADALAGSGRLEWDAPLSRLGGPFRGFPAFVTPRALATHTAGLPPHPARVIVTTFTRFQDPYGGMSAGGALASARRWANRRAAGRFAYSNLGVGVLALALAHASGEAVDTAGYGRALVRHVTGPLRLGDVSLTPSSARLVTPAATLFGEGVTGFGPLAGAGGLFGTAADLLAFAAAHLEGRAGEAWREVARPPGLPPHATGAAPGWFETRGVWWHDGVARGTRTALGMCPADGAAAVLLARGGLPLVGLRGAVPAALLAMLGGSFQPSAAGGERGSGLP</sequence>
<dbReference type="RefSeq" id="WP_264775492.1">
    <property type="nucleotide sequence ID" value="NZ_AP026560.1"/>
</dbReference>
<gene>
    <name evidence="2" type="ORF">DAETH_27820</name>
</gene>
<feature type="domain" description="Beta-lactamase-related" evidence="1">
    <location>
        <begin position="34"/>
        <end position="318"/>
    </location>
</feature>
<dbReference type="SUPFAM" id="SSF56601">
    <property type="entry name" value="beta-lactamase/transpeptidase-like"/>
    <property type="match status" value="1"/>
</dbReference>
<dbReference type="Pfam" id="PF00144">
    <property type="entry name" value="Beta-lactamase"/>
    <property type="match status" value="1"/>
</dbReference>
<keyword evidence="3" id="KW-1185">Reference proteome</keyword>
<dbReference type="EMBL" id="AP026560">
    <property type="protein sequence ID" value="BDP42813.1"/>
    <property type="molecule type" value="Genomic_DNA"/>
</dbReference>
<protein>
    <submittedName>
        <fullName evidence="2">Serine hydrolase</fullName>
    </submittedName>
</protein>
<accession>A0ABM8AGM8</accession>
<name>A0ABM8AGM8_9DEIO</name>
<keyword evidence="2" id="KW-0378">Hydrolase</keyword>
<dbReference type="InterPro" id="IPR012338">
    <property type="entry name" value="Beta-lactam/transpept-like"/>
</dbReference>
<evidence type="ECO:0000259" key="1">
    <source>
        <dbReference type="Pfam" id="PF00144"/>
    </source>
</evidence>
<dbReference type="Proteomes" id="UP001064971">
    <property type="component" value="Chromosome"/>
</dbReference>
<dbReference type="GO" id="GO:0016787">
    <property type="term" value="F:hydrolase activity"/>
    <property type="evidence" value="ECO:0007669"/>
    <property type="project" value="UniProtKB-KW"/>
</dbReference>
<evidence type="ECO:0000313" key="3">
    <source>
        <dbReference type="Proteomes" id="UP001064971"/>
    </source>
</evidence>
<evidence type="ECO:0000313" key="2">
    <source>
        <dbReference type="EMBL" id="BDP42813.1"/>
    </source>
</evidence>
<dbReference type="InterPro" id="IPR050789">
    <property type="entry name" value="Diverse_Enzym_Activities"/>
</dbReference>
<organism evidence="2 3">
    <name type="scientific">Deinococcus aetherius</name>
    <dbReference type="NCBI Taxonomy" id="200252"/>
    <lineage>
        <taxon>Bacteria</taxon>
        <taxon>Thermotogati</taxon>
        <taxon>Deinococcota</taxon>
        <taxon>Deinococci</taxon>
        <taxon>Deinococcales</taxon>
        <taxon>Deinococcaceae</taxon>
        <taxon>Deinococcus</taxon>
    </lineage>
</organism>